<gene>
    <name evidence="1" type="ORF">A2Y75_09910</name>
</gene>
<proteinExistence type="predicted"/>
<organism evidence="1 2">
    <name type="scientific">Candidatus Solincola sediminis</name>
    <dbReference type="NCBI Taxonomy" id="1797199"/>
    <lineage>
        <taxon>Bacteria</taxon>
        <taxon>Bacillati</taxon>
        <taxon>Actinomycetota</taxon>
        <taxon>Candidatus Geothermincolia</taxon>
        <taxon>Candidatus Geothermincolales</taxon>
        <taxon>Candidatus Geothermincolaceae</taxon>
        <taxon>Candidatus Solincola</taxon>
    </lineage>
</organism>
<dbReference type="EMBL" id="MELK01000054">
    <property type="protein sequence ID" value="OFW55423.1"/>
    <property type="molecule type" value="Genomic_DNA"/>
</dbReference>
<evidence type="ECO:0000313" key="2">
    <source>
        <dbReference type="Proteomes" id="UP000177876"/>
    </source>
</evidence>
<sequence>MIKKGQRISGFSDGMNLVRIMSFRIGVLLLAVLIASSVLAALLSGCGGGTQADKMSIEEVWSRAGNTEKKVNSEHMEMAIYYENTKYGGGQMQSLIIDISGDDFHLQNLLFGTVVSEDIRVNGKSYSKQAGKNAWTEVQAVASDNSTSEVISQFLQLPAMASSQERLGKEMLGDLETQHYRFILSPEAAVNMFPPTPPADFSSTSGGEVDVWITTDDFNMVRYELVIRNVKITDEIGTGDIRFLVNIRDINKPIDIKPPS</sequence>
<evidence type="ECO:0008006" key="3">
    <source>
        <dbReference type="Google" id="ProtNLM"/>
    </source>
</evidence>
<dbReference type="STRING" id="1797197.A2Y75_09910"/>
<dbReference type="Gene3D" id="2.50.20.20">
    <property type="match status" value="1"/>
</dbReference>
<comment type="caution">
    <text evidence="1">The sequence shown here is derived from an EMBL/GenBank/DDBJ whole genome shotgun (WGS) entry which is preliminary data.</text>
</comment>
<dbReference type="AlphaFoldDB" id="A0A1F2WEZ0"/>
<name>A0A1F2WEZ0_9ACTN</name>
<accession>A0A1F2WEZ0</accession>
<reference evidence="1 2" key="1">
    <citation type="journal article" date="2016" name="Nat. Commun.">
        <title>Thousands of microbial genomes shed light on interconnected biogeochemical processes in an aquifer system.</title>
        <authorList>
            <person name="Anantharaman K."/>
            <person name="Brown C.T."/>
            <person name="Hug L.A."/>
            <person name="Sharon I."/>
            <person name="Castelle C.J."/>
            <person name="Probst A.J."/>
            <person name="Thomas B.C."/>
            <person name="Singh A."/>
            <person name="Wilkins M.J."/>
            <person name="Karaoz U."/>
            <person name="Brodie E.L."/>
            <person name="Williams K.H."/>
            <person name="Hubbard S.S."/>
            <person name="Banfield J.F."/>
        </authorList>
    </citation>
    <scope>NUCLEOTIDE SEQUENCE [LARGE SCALE GENOMIC DNA]</scope>
</reference>
<dbReference type="Proteomes" id="UP000177876">
    <property type="component" value="Unassembled WGS sequence"/>
</dbReference>
<evidence type="ECO:0000313" key="1">
    <source>
        <dbReference type="EMBL" id="OFW55423.1"/>
    </source>
</evidence>
<protein>
    <recommendedName>
        <fullName evidence="3">LppX_LprAFG lipoprotein</fullName>
    </recommendedName>
</protein>